<geneLocation type="plasmid" evidence="1">
    <name>pRGRH0585</name>
</geneLocation>
<organism evidence="1">
    <name type="scientific">uncultured prokaryote</name>
    <dbReference type="NCBI Taxonomy" id="198431"/>
    <lineage>
        <taxon>unclassified sequences</taxon>
        <taxon>environmental samples</taxon>
    </lineage>
</organism>
<dbReference type="AlphaFoldDB" id="A0A0H5QHD5"/>
<dbReference type="EMBL" id="LN853216">
    <property type="protein sequence ID" value="CRY95302.1"/>
    <property type="molecule type" value="Genomic_DNA"/>
</dbReference>
<protein>
    <submittedName>
        <fullName evidence="1">Uncharacterized protein</fullName>
    </submittedName>
</protein>
<accession>A0A0H5QHD5</accession>
<proteinExistence type="predicted"/>
<evidence type="ECO:0000313" key="1">
    <source>
        <dbReference type="EMBL" id="CRY95302.1"/>
    </source>
</evidence>
<sequence length="103" mass="11799">MSYLVSVHMHPDVEAVRGEHTLALWEAGWPQWVDDLLEAGKLTQSRSDNFPSLYRGLASDILPMLPANRRMYPARYFTPEMLQERINACPPDAVLGIEIWDQC</sequence>
<keyword evidence="1" id="KW-0614">Plasmid</keyword>
<reference evidence="1" key="1">
    <citation type="submission" date="2015-06" db="EMBL/GenBank/DDBJ databases">
        <authorList>
            <person name="Joergensen T."/>
        </authorList>
    </citation>
    <scope>NUCLEOTIDE SEQUENCE</scope>
    <source>
        <plasmid evidence="1">pRGRH0585</plasmid>
    </source>
</reference>
<name>A0A0H5QHD5_9ZZZZ</name>
<reference evidence="1" key="2">
    <citation type="submission" date="2015-07" db="EMBL/GenBank/DDBJ databases">
        <title>Plasmids, circular viruses and viroids from rat gut.</title>
        <authorList>
            <person name="Jorgensen T.J."/>
            <person name="Hansen M.A."/>
            <person name="Xu Z."/>
            <person name="Tabak M.A."/>
            <person name="Sorensen S.J."/>
            <person name="Hansen L.H."/>
        </authorList>
    </citation>
    <scope>NUCLEOTIDE SEQUENCE</scope>
    <source>
        <plasmid evidence="1">pRGRH0585</plasmid>
    </source>
</reference>